<feature type="compositionally biased region" description="Basic and acidic residues" evidence="6">
    <location>
        <begin position="102"/>
        <end position="117"/>
    </location>
</feature>
<dbReference type="PANTHER" id="PTHR10265:SF45">
    <property type="entry name" value="DACAPO"/>
    <property type="match status" value="1"/>
</dbReference>
<evidence type="ECO:0000313" key="8">
    <source>
        <dbReference type="EMBL" id="CAD7243774.1"/>
    </source>
</evidence>
<comment type="subcellular location">
    <subcellularLocation>
        <location evidence="1">Nucleus</location>
    </subcellularLocation>
</comment>
<protein>
    <recommendedName>
        <fullName evidence="7">Cyclin-dependent kinase inhibitor domain-containing protein</fullName>
    </recommendedName>
</protein>
<feature type="compositionally biased region" description="Polar residues" evidence="6">
    <location>
        <begin position="155"/>
        <end position="165"/>
    </location>
</feature>
<feature type="region of interest" description="Disordered" evidence="6">
    <location>
        <begin position="20"/>
        <end position="40"/>
    </location>
</feature>
<feature type="domain" description="Cyclin-dependent kinase inhibitor" evidence="7">
    <location>
        <begin position="43"/>
        <end position="83"/>
    </location>
</feature>
<dbReference type="Pfam" id="PF02234">
    <property type="entry name" value="CDI"/>
    <property type="match status" value="1"/>
</dbReference>
<dbReference type="InterPro" id="IPR003175">
    <property type="entry name" value="CDI_dom"/>
</dbReference>
<dbReference type="PANTHER" id="PTHR10265">
    <property type="entry name" value="CYCLIN-DEPENDENT KINASE INHIBITOR 1"/>
    <property type="match status" value="1"/>
</dbReference>
<evidence type="ECO:0000256" key="5">
    <source>
        <dbReference type="ARBA" id="ARBA00023306"/>
    </source>
</evidence>
<gene>
    <name evidence="8" type="ORF">DSTB1V02_LOCUS3686</name>
</gene>
<sequence>MESCVMCPLMDLRRVLFPRSPDGVSRELFPADDGEKDVSGSKRELLRRLDQDLQDIREMEKRKWNFDFETMTPLPGRYKWVPVRSSSPEGSRTEFVFNGPPLDHDDGNSDKSEKSGENSHAGSRRRREKSLQTSITDFMHPKRKRQRLFKADESPPTSTKEGTTT</sequence>
<dbReference type="Gene3D" id="4.10.365.10">
    <property type="entry name" value="p27"/>
    <property type="match status" value="1"/>
</dbReference>
<organism evidence="8">
    <name type="scientific">Darwinula stevensoni</name>
    <dbReference type="NCBI Taxonomy" id="69355"/>
    <lineage>
        <taxon>Eukaryota</taxon>
        <taxon>Metazoa</taxon>
        <taxon>Ecdysozoa</taxon>
        <taxon>Arthropoda</taxon>
        <taxon>Crustacea</taxon>
        <taxon>Oligostraca</taxon>
        <taxon>Ostracoda</taxon>
        <taxon>Podocopa</taxon>
        <taxon>Podocopida</taxon>
        <taxon>Darwinulocopina</taxon>
        <taxon>Darwinuloidea</taxon>
        <taxon>Darwinulidae</taxon>
        <taxon>Darwinula</taxon>
    </lineage>
</organism>
<dbReference type="EMBL" id="CAJPEV010000494">
    <property type="protein sequence ID" value="CAG0885847.1"/>
    <property type="molecule type" value="Genomic_DNA"/>
</dbReference>
<dbReference type="Proteomes" id="UP000677054">
    <property type="component" value="Unassembled WGS sequence"/>
</dbReference>
<keyword evidence="5" id="KW-0131">Cell cycle</keyword>
<evidence type="ECO:0000313" key="9">
    <source>
        <dbReference type="Proteomes" id="UP000677054"/>
    </source>
</evidence>
<dbReference type="OrthoDB" id="9940972at2759"/>
<dbReference type="GO" id="GO:0004861">
    <property type="term" value="F:cyclin-dependent protein serine/threonine kinase inhibitor activity"/>
    <property type="evidence" value="ECO:0007669"/>
    <property type="project" value="InterPro"/>
</dbReference>
<accession>A0A7R9A577</accession>
<evidence type="ECO:0000256" key="6">
    <source>
        <dbReference type="SAM" id="MobiDB-lite"/>
    </source>
</evidence>
<dbReference type="GO" id="GO:0005634">
    <property type="term" value="C:nucleus"/>
    <property type="evidence" value="ECO:0007669"/>
    <property type="project" value="UniProtKB-SubCell"/>
</dbReference>
<keyword evidence="9" id="KW-1185">Reference proteome</keyword>
<dbReference type="InterPro" id="IPR044898">
    <property type="entry name" value="CDI_dom_sf"/>
</dbReference>
<proteinExistence type="inferred from homology"/>
<feature type="region of interest" description="Disordered" evidence="6">
    <location>
        <begin position="77"/>
        <end position="165"/>
    </location>
</feature>
<dbReference type="GO" id="GO:0051726">
    <property type="term" value="P:regulation of cell cycle"/>
    <property type="evidence" value="ECO:0007669"/>
    <property type="project" value="InterPro"/>
</dbReference>
<evidence type="ECO:0000256" key="2">
    <source>
        <dbReference type="ARBA" id="ARBA00006726"/>
    </source>
</evidence>
<keyword evidence="3" id="KW-0649">Protein kinase inhibitor</keyword>
<comment type="similarity">
    <text evidence="2">Belongs to the CDI family.</text>
</comment>
<evidence type="ECO:0000259" key="7">
    <source>
        <dbReference type="Pfam" id="PF02234"/>
    </source>
</evidence>
<keyword evidence="4" id="KW-0539">Nucleus</keyword>
<name>A0A7R9A577_9CRUS</name>
<dbReference type="EMBL" id="LR900011">
    <property type="protein sequence ID" value="CAD7243774.1"/>
    <property type="molecule type" value="Genomic_DNA"/>
</dbReference>
<evidence type="ECO:0000256" key="3">
    <source>
        <dbReference type="ARBA" id="ARBA00023013"/>
    </source>
</evidence>
<evidence type="ECO:0000256" key="1">
    <source>
        <dbReference type="ARBA" id="ARBA00004123"/>
    </source>
</evidence>
<reference evidence="8" key="1">
    <citation type="submission" date="2020-11" db="EMBL/GenBank/DDBJ databases">
        <authorList>
            <person name="Tran Van P."/>
        </authorList>
    </citation>
    <scope>NUCLEOTIDE SEQUENCE</scope>
</reference>
<dbReference type="AlphaFoldDB" id="A0A7R9A577"/>
<evidence type="ECO:0000256" key="4">
    <source>
        <dbReference type="ARBA" id="ARBA00023242"/>
    </source>
</evidence>